<accession>A0A0F8XQR9</accession>
<sequence>MLKCVEDRRKQEKEAYDNYTFNRVPIVSRELSKKDTICHTFNLCSLKSLGGVIEHCLFRFEKTFGD</sequence>
<dbReference type="EMBL" id="LAZR01052444">
    <property type="protein sequence ID" value="KKK82944.1"/>
    <property type="molecule type" value="Genomic_DNA"/>
</dbReference>
<proteinExistence type="predicted"/>
<feature type="non-terminal residue" evidence="1">
    <location>
        <position position="66"/>
    </location>
</feature>
<evidence type="ECO:0000313" key="2">
    <source>
        <dbReference type="EMBL" id="KKK82944.1"/>
    </source>
</evidence>
<evidence type="ECO:0000313" key="3">
    <source>
        <dbReference type="EMBL" id="KKL76753.1"/>
    </source>
</evidence>
<dbReference type="EMBL" id="LAZR01023952">
    <property type="protein sequence ID" value="KKL76753.1"/>
    <property type="molecule type" value="Genomic_DNA"/>
</dbReference>
<reference evidence="1" key="1">
    <citation type="journal article" date="2015" name="Nature">
        <title>Complex archaea that bridge the gap between prokaryotes and eukaryotes.</title>
        <authorList>
            <person name="Spang A."/>
            <person name="Saw J.H."/>
            <person name="Jorgensen S.L."/>
            <person name="Zaremba-Niedzwiedzka K."/>
            <person name="Martijn J."/>
            <person name="Lind A.E."/>
            <person name="van Eijk R."/>
            <person name="Schleper C."/>
            <person name="Guy L."/>
            <person name="Ettema T.J."/>
        </authorList>
    </citation>
    <scope>NUCLEOTIDE SEQUENCE</scope>
</reference>
<gene>
    <name evidence="3" type="ORF">LCGC14_2041700</name>
    <name evidence="2" type="ORF">LCGC14_2798350</name>
    <name evidence="1" type="ORF">LCGC14_2915030</name>
</gene>
<protein>
    <submittedName>
        <fullName evidence="1">Uncharacterized protein</fullName>
    </submittedName>
</protein>
<evidence type="ECO:0000313" key="1">
    <source>
        <dbReference type="EMBL" id="KKK71328.1"/>
    </source>
</evidence>
<dbReference type="AlphaFoldDB" id="A0A0F8XQR9"/>
<comment type="caution">
    <text evidence="1">The sequence shown here is derived from an EMBL/GenBank/DDBJ whole genome shotgun (WGS) entry which is preliminary data.</text>
</comment>
<organism evidence="1">
    <name type="scientific">marine sediment metagenome</name>
    <dbReference type="NCBI Taxonomy" id="412755"/>
    <lineage>
        <taxon>unclassified sequences</taxon>
        <taxon>metagenomes</taxon>
        <taxon>ecological metagenomes</taxon>
    </lineage>
</organism>
<dbReference type="EMBL" id="LAZR01057790">
    <property type="protein sequence ID" value="KKK71328.1"/>
    <property type="molecule type" value="Genomic_DNA"/>
</dbReference>
<name>A0A0F8XQR9_9ZZZZ</name>